<dbReference type="InterPro" id="IPR036986">
    <property type="entry name" value="S4_RNA-bd_sf"/>
</dbReference>
<comment type="catalytic activity">
    <reaction evidence="7 8">
        <text>tRNA(Tyr) + L-tyrosine + ATP = L-tyrosyl-tRNA(Tyr) + AMP + diphosphate + H(+)</text>
        <dbReference type="Rhea" id="RHEA:10220"/>
        <dbReference type="Rhea" id="RHEA-COMP:9706"/>
        <dbReference type="Rhea" id="RHEA-COMP:9707"/>
        <dbReference type="ChEBI" id="CHEBI:15378"/>
        <dbReference type="ChEBI" id="CHEBI:30616"/>
        <dbReference type="ChEBI" id="CHEBI:33019"/>
        <dbReference type="ChEBI" id="CHEBI:58315"/>
        <dbReference type="ChEBI" id="CHEBI:78442"/>
        <dbReference type="ChEBI" id="CHEBI:78536"/>
        <dbReference type="ChEBI" id="CHEBI:456215"/>
        <dbReference type="EC" id="6.1.1.1"/>
    </reaction>
</comment>
<comment type="caution">
    <text evidence="11">The sequence shown here is derived from an EMBL/GenBank/DDBJ whole genome shotgun (WGS) entry which is preliminary data.</text>
</comment>
<dbReference type="Gene3D" id="1.10.240.10">
    <property type="entry name" value="Tyrosyl-Transfer RNA Synthetase"/>
    <property type="match status" value="1"/>
</dbReference>
<dbReference type="EC" id="6.1.1.1" evidence="8"/>
<evidence type="ECO:0000313" key="11">
    <source>
        <dbReference type="EMBL" id="MBO8443136.1"/>
    </source>
</evidence>
<dbReference type="Pfam" id="PF00579">
    <property type="entry name" value="tRNA-synt_1b"/>
    <property type="match status" value="1"/>
</dbReference>
<dbReference type="PROSITE" id="PS50889">
    <property type="entry name" value="S4"/>
    <property type="match status" value="1"/>
</dbReference>
<evidence type="ECO:0000256" key="8">
    <source>
        <dbReference type="HAMAP-Rule" id="MF_02006"/>
    </source>
</evidence>
<feature type="short sequence motif" description="'KMSKS' region" evidence="8">
    <location>
        <begin position="234"/>
        <end position="238"/>
    </location>
</feature>
<dbReference type="GO" id="GO:0004831">
    <property type="term" value="F:tyrosine-tRNA ligase activity"/>
    <property type="evidence" value="ECO:0007669"/>
    <property type="project" value="UniProtKB-UniRule"/>
</dbReference>
<feature type="short sequence motif" description="'HIGH' region" evidence="8">
    <location>
        <begin position="40"/>
        <end position="49"/>
    </location>
</feature>
<dbReference type="InterPro" id="IPR002307">
    <property type="entry name" value="Tyr-tRNA-ligase"/>
</dbReference>
<feature type="binding site" evidence="8">
    <location>
        <position position="174"/>
    </location>
    <ligand>
        <name>L-tyrosine</name>
        <dbReference type="ChEBI" id="CHEBI:58315"/>
    </ligand>
</feature>
<dbReference type="HAMAP" id="MF_02006">
    <property type="entry name" value="Tyr_tRNA_synth_type1"/>
    <property type="match status" value="1"/>
</dbReference>
<dbReference type="PRINTS" id="PR01040">
    <property type="entry name" value="TRNASYNTHTYR"/>
</dbReference>
<dbReference type="EMBL" id="JADIMU010000031">
    <property type="protein sequence ID" value="MBO8443136.1"/>
    <property type="molecule type" value="Genomic_DNA"/>
</dbReference>
<dbReference type="InterPro" id="IPR002305">
    <property type="entry name" value="aa-tRNA-synth_Ic"/>
</dbReference>
<dbReference type="CDD" id="cd00805">
    <property type="entry name" value="TyrRS_core"/>
    <property type="match status" value="1"/>
</dbReference>
<dbReference type="GO" id="GO:0006437">
    <property type="term" value="P:tyrosyl-tRNA aminoacylation"/>
    <property type="evidence" value="ECO:0007669"/>
    <property type="project" value="UniProtKB-UniRule"/>
</dbReference>
<keyword evidence="4 9" id="KW-0694">RNA-binding</keyword>
<evidence type="ECO:0000256" key="9">
    <source>
        <dbReference type="PROSITE-ProRule" id="PRU00182"/>
    </source>
</evidence>
<dbReference type="PANTHER" id="PTHR11766:SF0">
    <property type="entry name" value="TYROSINE--TRNA LIGASE, MITOCHONDRIAL"/>
    <property type="match status" value="1"/>
</dbReference>
<dbReference type="GO" id="GO:0005829">
    <property type="term" value="C:cytosol"/>
    <property type="evidence" value="ECO:0007669"/>
    <property type="project" value="TreeGrafter"/>
</dbReference>
<keyword evidence="3 8" id="KW-0067">ATP-binding</keyword>
<evidence type="ECO:0000256" key="3">
    <source>
        <dbReference type="ARBA" id="ARBA00022840"/>
    </source>
</evidence>
<gene>
    <name evidence="8" type="primary">tyrS</name>
    <name evidence="11" type="ORF">IAC42_05195</name>
</gene>
<keyword evidence="1 8" id="KW-0436">Ligase</keyword>
<dbReference type="NCBIfam" id="TIGR00234">
    <property type="entry name" value="tyrS"/>
    <property type="match status" value="1"/>
</dbReference>
<protein>
    <recommendedName>
        <fullName evidence="8">Tyrosine--tRNA ligase</fullName>
        <ecNumber evidence="8">6.1.1.1</ecNumber>
    </recommendedName>
    <alternativeName>
        <fullName evidence="8">Tyrosyl-tRNA synthetase</fullName>
        <shortName evidence="8">TyrRS</shortName>
    </alternativeName>
</protein>
<dbReference type="InterPro" id="IPR024088">
    <property type="entry name" value="Tyr-tRNA-ligase_bac-type"/>
</dbReference>
<evidence type="ECO:0000256" key="4">
    <source>
        <dbReference type="ARBA" id="ARBA00022884"/>
    </source>
</evidence>
<evidence type="ECO:0000256" key="7">
    <source>
        <dbReference type="ARBA" id="ARBA00048248"/>
    </source>
</evidence>
<dbReference type="Pfam" id="PF22421">
    <property type="entry name" value="SYY_C-terminal"/>
    <property type="match status" value="1"/>
</dbReference>
<evidence type="ECO:0000256" key="1">
    <source>
        <dbReference type="ARBA" id="ARBA00022598"/>
    </source>
</evidence>
<feature type="binding site" evidence="8">
    <location>
        <position position="35"/>
    </location>
    <ligand>
        <name>L-tyrosine</name>
        <dbReference type="ChEBI" id="CHEBI:58315"/>
    </ligand>
</feature>
<dbReference type="Gene3D" id="3.10.290.10">
    <property type="entry name" value="RNA-binding S4 domain"/>
    <property type="match status" value="1"/>
</dbReference>
<sequence>MNKALKTLFDRGFVKDCTDLDQLSDLMDQGPVTLYVGVDPTGRSLHIGHIVPFFAMRHMQEHGNMPIALAGGGTGLIGDPSGKTEMRKILPIEEIQENVRHISAQLGKIVDFSDEPPAGWGRGRVMNNADWLVGLNYINFLRDIGKYFSVNKMLTFEGVRQRLERGLSFIEFNYQLLQAYDFYVLNRDTGCRLQMGGADQWGNIVAGIDLIHRMDGPQCFGLTFNLIMRADGKKMGKSEKGAIFLDKTLCPVYDFYQYWRNVPDEDVIRFMKIFTLLSLDEIAEYEDPKRNINDAKERLAYEQTKLIHGEEEAERARAAAKSLFSGDGGSREGIPTVEVPAQELKDGLGLLAAMVRAGFCKSNSEARTIVVQGGAEVNGEKVGDPRRQLTEDDLDDKGEIMLKAGKKKHCRLCVK</sequence>
<evidence type="ECO:0000256" key="2">
    <source>
        <dbReference type="ARBA" id="ARBA00022741"/>
    </source>
</evidence>
<proteinExistence type="inferred from homology"/>
<dbReference type="SUPFAM" id="SSF55174">
    <property type="entry name" value="Alpha-L RNA-binding motif"/>
    <property type="match status" value="1"/>
</dbReference>
<dbReference type="InterPro" id="IPR014729">
    <property type="entry name" value="Rossmann-like_a/b/a_fold"/>
</dbReference>
<comment type="subcellular location">
    <subcellularLocation>
        <location evidence="8">Cytoplasm</location>
    </subcellularLocation>
</comment>
<dbReference type="SUPFAM" id="SSF52374">
    <property type="entry name" value="Nucleotidylyl transferase"/>
    <property type="match status" value="1"/>
</dbReference>
<keyword evidence="6 8" id="KW-0030">Aminoacyl-tRNA synthetase</keyword>
<comment type="function">
    <text evidence="8">Catalyzes the attachment of tyrosine to tRNA(Tyr) in a two-step reaction: tyrosine is first activated by ATP to form Tyr-AMP and then transferred to the acceptor end of tRNA(Tyr).</text>
</comment>
<reference evidence="11" key="2">
    <citation type="journal article" date="2021" name="PeerJ">
        <title>Extensive microbial diversity within the chicken gut microbiome revealed by metagenomics and culture.</title>
        <authorList>
            <person name="Gilroy R."/>
            <person name="Ravi A."/>
            <person name="Getino M."/>
            <person name="Pursley I."/>
            <person name="Horton D.L."/>
            <person name="Alikhan N.F."/>
            <person name="Baker D."/>
            <person name="Gharbi K."/>
            <person name="Hall N."/>
            <person name="Watson M."/>
            <person name="Adriaenssens E.M."/>
            <person name="Foster-Nyarko E."/>
            <person name="Jarju S."/>
            <person name="Secka A."/>
            <person name="Antonio M."/>
            <person name="Oren A."/>
            <person name="Chaudhuri R.R."/>
            <person name="La Ragione R."/>
            <person name="Hildebrand F."/>
            <person name="Pallen M.J."/>
        </authorList>
    </citation>
    <scope>NUCLEOTIDE SEQUENCE</scope>
    <source>
        <strain evidence="11">11167</strain>
    </source>
</reference>
<dbReference type="Proteomes" id="UP000823633">
    <property type="component" value="Unassembled WGS sequence"/>
</dbReference>
<evidence type="ECO:0000313" key="12">
    <source>
        <dbReference type="Proteomes" id="UP000823633"/>
    </source>
</evidence>
<comment type="similarity">
    <text evidence="8">Belongs to the class-I aminoacyl-tRNA synthetase family. TyrS type 1 subfamily.</text>
</comment>
<evidence type="ECO:0000256" key="6">
    <source>
        <dbReference type="ARBA" id="ARBA00023146"/>
    </source>
</evidence>
<evidence type="ECO:0000256" key="5">
    <source>
        <dbReference type="ARBA" id="ARBA00022917"/>
    </source>
</evidence>
<feature type="binding site" evidence="8">
    <location>
        <position position="178"/>
    </location>
    <ligand>
        <name>L-tyrosine</name>
        <dbReference type="ChEBI" id="CHEBI:58315"/>
    </ligand>
</feature>
<dbReference type="Gene3D" id="3.40.50.620">
    <property type="entry name" value="HUPs"/>
    <property type="match status" value="1"/>
</dbReference>
<feature type="binding site" evidence="8">
    <location>
        <position position="237"/>
    </location>
    <ligand>
        <name>ATP</name>
        <dbReference type="ChEBI" id="CHEBI:30616"/>
    </ligand>
</feature>
<dbReference type="PANTHER" id="PTHR11766">
    <property type="entry name" value="TYROSYL-TRNA SYNTHETASE"/>
    <property type="match status" value="1"/>
</dbReference>
<dbReference type="GO" id="GO:0003723">
    <property type="term" value="F:RNA binding"/>
    <property type="evidence" value="ECO:0007669"/>
    <property type="project" value="UniProtKB-KW"/>
</dbReference>
<dbReference type="AlphaFoldDB" id="A0A9D9E897"/>
<feature type="domain" description="Tyrosine--tRNA ligase SYY-like C-terminal" evidence="10">
    <location>
        <begin position="333"/>
        <end position="410"/>
    </location>
</feature>
<comment type="subunit">
    <text evidence="8">Homodimer.</text>
</comment>
<dbReference type="CDD" id="cd00165">
    <property type="entry name" value="S4"/>
    <property type="match status" value="1"/>
</dbReference>
<dbReference type="GO" id="GO:0005524">
    <property type="term" value="F:ATP binding"/>
    <property type="evidence" value="ECO:0007669"/>
    <property type="project" value="UniProtKB-UniRule"/>
</dbReference>
<organism evidence="11 12">
    <name type="scientific">Candidatus Aphodenecus pullistercoris</name>
    <dbReference type="NCBI Taxonomy" id="2840669"/>
    <lineage>
        <taxon>Bacteria</taxon>
        <taxon>Pseudomonadati</taxon>
        <taxon>Spirochaetota</taxon>
        <taxon>Spirochaetia</taxon>
        <taxon>Spirochaetales</taxon>
        <taxon>Candidatus Aphodenecus</taxon>
    </lineage>
</organism>
<name>A0A9D9E897_9SPIR</name>
<evidence type="ECO:0000259" key="10">
    <source>
        <dbReference type="Pfam" id="PF22421"/>
    </source>
</evidence>
<keyword evidence="5 8" id="KW-0648">Protein biosynthesis</keyword>
<reference evidence="11" key="1">
    <citation type="submission" date="2020-10" db="EMBL/GenBank/DDBJ databases">
        <authorList>
            <person name="Gilroy R."/>
        </authorList>
    </citation>
    <scope>NUCLEOTIDE SEQUENCE</scope>
    <source>
        <strain evidence="11">11167</strain>
    </source>
</reference>
<dbReference type="InterPro" id="IPR054608">
    <property type="entry name" value="SYY-like_C"/>
</dbReference>
<dbReference type="InterPro" id="IPR024107">
    <property type="entry name" value="Tyr-tRNA-ligase_bac_1"/>
</dbReference>
<dbReference type="FunFam" id="1.10.240.10:FF:000001">
    <property type="entry name" value="Tyrosine--tRNA ligase"/>
    <property type="match status" value="1"/>
</dbReference>
<keyword evidence="2 8" id="KW-0547">Nucleotide-binding</keyword>
<accession>A0A9D9E897</accession>
<keyword evidence="8" id="KW-0963">Cytoplasm</keyword>